<keyword evidence="5" id="KW-0238">DNA-binding</keyword>
<keyword evidence="9" id="KW-1133">Transmembrane helix</keyword>
<evidence type="ECO:0000256" key="9">
    <source>
        <dbReference type="SAM" id="Phobius"/>
    </source>
</evidence>
<evidence type="ECO:0000256" key="8">
    <source>
        <dbReference type="SAM" id="MobiDB-lite"/>
    </source>
</evidence>
<dbReference type="GO" id="GO:0005789">
    <property type="term" value="C:endoplasmic reticulum membrane"/>
    <property type="evidence" value="ECO:0007669"/>
    <property type="project" value="UniProtKB-SubCell"/>
</dbReference>
<dbReference type="Proteomes" id="UP000001514">
    <property type="component" value="Unassembled WGS sequence"/>
</dbReference>
<dbReference type="AlphaFoldDB" id="D8RXP4"/>
<dbReference type="InParanoid" id="D8RXP4"/>
<evidence type="ECO:0000256" key="7">
    <source>
        <dbReference type="ARBA" id="ARBA00023242"/>
    </source>
</evidence>
<accession>D8RXP4</accession>
<sequence>MALPKLAMQQEPSLFGELDDPEWIALYPEQDESRDLLQRGGDIPAKFSSGGGEMVVVAPPSCSAGAGGERRILKRLGKRKSSSVIVSDESEDFIVRKHHDSLRQRKKVFVGDLERKLGSMTTAIEELNSAINLIGGDKKFKVVRNSYLLHQGAVPPPPPPPPPPPSFFASSPLPGGASGAKTIRSKRSKLPKRDHSKGFGFKEARRMIKRPASALLLVFLCLVMLFFPIKVGIQGLGSSQSFGGSSPATQRWSTMSSRDHERWPPSTYASRIHGMEIPRFTRGGVEGSSIPGRGTSVGSEKKDEGSSASSPSSKVNDSTNTAKVAATGEDAPFMQQWDNSVFTAGKCTQVFQFRSSSEGNVAGSRMIRKKQLNDRPGPGIQLTKNKVVPPPMVVSVLPKKSMSGPTGGEVFVVVAIDGVKYVTYSCSLPQQIMAAGP</sequence>
<evidence type="ECO:0000313" key="11">
    <source>
        <dbReference type="Proteomes" id="UP000001514"/>
    </source>
</evidence>
<dbReference type="EMBL" id="GL377594">
    <property type="protein sequence ID" value="EFJ22773.1"/>
    <property type="molecule type" value="Genomic_DNA"/>
</dbReference>
<protein>
    <recommendedName>
        <fullName evidence="12">BZIP domain-containing protein</fullName>
    </recommendedName>
</protein>
<evidence type="ECO:0000256" key="1">
    <source>
        <dbReference type="ARBA" id="ARBA00004123"/>
    </source>
</evidence>
<evidence type="ECO:0000256" key="5">
    <source>
        <dbReference type="ARBA" id="ARBA00023125"/>
    </source>
</evidence>
<evidence type="ECO:0000256" key="4">
    <source>
        <dbReference type="ARBA" id="ARBA00023015"/>
    </source>
</evidence>
<keyword evidence="7" id="KW-0539">Nucleus</keyword>
<keyword evidence="9" id="KW-0472">Membrane</keyword>
<dbReference type="Gramene" id="EFJ22773">
    <property type="protein sequence ID" value="EFJ22773"/>
    <property type="gene ID" value="SELMODRAFT_415976"/>
</dbReference>
<dbReference type="KEGG" id="smo:SELMODRAFT_415976"/>
<feature type="transmembrane region" description="Helical" evidence="9">
    <location>
        <begin position="212"/>
        <end position="229"/>
    </location>
</feature>
<dbReference type="HOGENOM" id="CLU_627618_0_0_1"/>
<proteinExistence type="inferred from homology"/>
<feature type="region of interest" description="Disordered" evidence="8">
    <location>
        <begin position="151"/>
        <end position="197"/>
    </location>
</feature>
<evidence type="ECO:0000256" key="6">
    <source>
        <dbReference type="ARBA" id="ARBA00023163"/>
    </source>
</evidence>
<keyword evidence="11" id="KW-1185">Reference proteome</keyword>
<reference evidence="10 11" key="1">
    <citation type="journal article" date="2011" name="Science">
        <title>The Selaginella genome identifies genetic changes associated with the evolution of vascular plants.</title>
        <authorList>
            <person name="Banks J.A."/>
            <person name="Nishiyama T."/>
            <person name="Hasebe M."/>
            <person name="Bowman J.L."/>
            <person name="Gribskov M."/>
            <person name="dePamphilis C."/>
            <person name="Albert V.A."/>
            <person name="Aono N."/>
            <person name="Aoyama T."/>
            <person name="Ambrose B.A."/>
            <person name="Ashton N.W."/>
            <person name="Axtell M.J."/>
            <person name="Barker E."/>
            <person name="Barker M.S."/>
            <person name="Bennetzen J.L."/>
            <person name="Bonawitz N.D."/>
            <person name="Chapple C."/>
            <person name="Cheng C."/>
            <person name="Correa L.G."/>
            <person name="Dacre M."/>
            <person name="DeBarry J."/>
            <person name="Dreyer I."/>
            <person name="Elias M."/>
            <person name="Engstrom E.M."/>
            <person name="Estelle M."/>
            <person name="Feng L."/>
            <person name="Finet C."/>
            <person name="Floyd S.K."/>
            <person name="Frommer W.B."/>
            <person name="Fujita T."/>
            <person name="Gramzow L."/>
            <person name="Gutensohn M."/>
            <person name="Harholt J."/>
            <person name="Hattori M."/>
            <person name="Heyl A."/>
            <person name="Hirai T."/>
            <person name="Hiwatashi Y."/>
            <person name="Ishikawa M."/>
            <person name="Iwata M."/>
            <person name="Karol K.G."/>
            <person name="Koehler B."/>
            <person name="Kolukisaoglu U."/>
            <person name="Kubo M."/>
            <person name="Kurata T."/>
            <person name="Lalonde S."/>
            <person name="Li K."/>
            <person name="Li Y."/>
            <person name="Litt A."/>
            <person name="Lyons E."/>
            <person name="Manning G."/>
            <person name="Maruyama T."/>
            <person name="Michael T.P."/>
            <person name="Mikami K."/>
            <person name="Miyazaki S."/>
            <person name="Morinaga S."/>
            <person name="Murata T."/>
            <person name="Mueller-Roeber B."/>
            <person name="Nelson D.R."/>
            <person name="Obara M."/>
            <person name="Oguri Y."/>
            <person name="Olmstead R.G."/>
            <person name="Onodera N."/>
            <person name="Petersen B.L."/>
            <person name="Pils B."/>
            <person name="Prigge M."/>
            <person name="Rensing S.A."/>
            <person name="Riano-Pachon D.M."/>
            <person name="Roberts A.W."/>
            <person name="Sato Y."/>
            <person name="Scheller H.V."/>
            <person name="Schulz B."/>
            <person name="Schulz C."/>
            <person name="Shakirov E.V."/>
            <person name="Shibagaki N."/>
            <person name="Shinohara N."/>
            <person name="Shippen D.E."/>
            <person name="Soerensen I."/>
            <person name="Sotooka R."/>
            <person name="Sugimoto N."/>
            <person name="Sugita M."/>
            <person name="Sumikawa N."/>
            <person name="Tanurdzic M."/>
            <person name="Theissen G."/>
            <person name="Ulvskov P."/>
            <person name="Wakazuki S."/>
            <person name="Weng J.K."/>
            <person name="Willats W.W."/>
            <person name="Wipf D."/>
            <person name="Wolf P.G."/>
            <person name="Yang L."/>
            <person name="Zimmer A.D."/>
            <person name="Zhu Q."/>
            <person name="Mitros T."/>
            <person name="Hellsten U."/>
            <person name="Loque D."/>
            <person name="Otillar R."/>
            <person name="Salamov A."/>
            <person name="Schmutz J."/>
            <person name="Shapiro H."/>
            <person name="Lindquist E."/>
            <person name="Lucas S."/>
            <person name="Rokhsar D."/>
            <person name="Grigoriev I.V."/>
        </authorList>
    </citation>
    <scope>NUCLEOTIDE SEQUENCE [LARGE SCALE GENOMIC DNA]</scope>
</reference>
<dbReference type="GO" id="GO:0003677">
    <property type="term" value="F:DNA binding"/>
    <property type="evidence" value="ECO:0007669"/>
    <property type="project" value="UniProtKB-KW"/>
</dbReference>
<feature type="compositionally biased region" description="Polar residues" evidence="8">
    <location>
        <begin position="247"/>
        <end position="256"/>
    </location>
</feature>
<feature type="compositionally biased region" description="Pro residues" evidence="8">
    <location>
        <begin position="154"/>
        <end position="166"/>
    </location>
</feature>
<dbReference type="SUPFAM" id="SSF101447">
    <property type="entry name" value="Formin homology 2 domain (FH2 domain)"/>
    <property type="match status" value="1"/>
</dbReference>
<evidence type="ECO:0000256" key="2">
    <source>
        <dbReference type="ARBA" id="ARBA00004389"/>
    </source>
</evidence>
<feature type="compositionally biased region" description="Polar residues" evidence="8">
    <location>
        <begin position="306"/>
        <end position="320"/>
    </location>
</feature>
<name>D8RXP4_SELML</name>
<dbReference type="GO" id="GO:0005634">
    <property type="term" value="C:nucleus"/>
    <property type="evidence" value="ECO:0007669"/>
    <property type="project" value="UniProtKB-SubCell"/>
</dbReference>
<organism evidence="11">
    <name type="scientific">Selaginella moellendorffii</name>
    <name type="common">Spikemoss</name>
    <dbReference type="NCBI Taxonomy" id="88036"/>
    <lineage>
        <taxon>Eukaryota</taxon>
        <taxon>Viridiplantae</taxon>
        <taxon>Streptophyta</taxon>
        <taxon>Embryophyta</taxon>
        <taxon>Tracheophyta</taxon>
        <taxon>Lycopodiopsida</taxon>
        <taxon>Selaginellales</taxon>
        <taxon>Selaginellaceae</taxon>
        <taxon>Selaginella</taxon>
    </lineage>
</organism>
<evidence type="ECO:0000256" key="3">
    <source>
        <dbReference type="ARBA" id="ARBA00007163"/>
    </source>
</evidence>
<comment type="subcellular location">
    <subcellularLocation>
        <location evidence="2">Endoplasmic reticulum membrane</location>
        <topology evidence="2">Single-pass membrane protein</topology>
    </subcellularLocation>
    <subcellularLocation>
        <location evidence="1">Nucleus</location>
    </subcellularLocation>
</comment>
<comment type="similarity">
    <text evidence="3">Belongs to the bZIP family.</text>
</comment>
<keyword evidence="4" id="KW-0805">Transcription regulation</keyword>
<feature type="region of interest" description="Disordered" evidence="8">
    <location>
        <begin position="238"/>
        <end position="320"/>
    </location>
</feature>
<keyword evidence="6" id="KW-0804">Transcription</keyword>
<evidence type="ECO:0008006" key="12">
    <source>
        <dbReference type="Google" id="ProtNLM"/>
    </source>
</evidence>
<dbReference type="PANTHER" id="PTHR47416:SF3">
    <property type="entry name" value="BZIP TRANSCRIPTION FACTOR 17-RELATED"/>
    <property type="match status" value="1"/>
</dbReference>
<gene>
    <name evidence="10" type="ORF">SELMODRAFT_415976</name>
</gene>
<keyword evidence="9" id="KW-0812">Transmembrane</keyword>
<dbReference type="STRING" id="88036.D8RXP4"/>
<dbReference type="PANTHER" id="PTHR47416">
    <property type="entry name" value="BASIC-LEUCINE ZIPPER TRANSCRIPTION FACTOR F-RELATED"/>
    <property type="match status" value="1"/>
</dbReference>
<evidence type="ECO:0000313" key="10">
    <source>
        <dbReference type="EMBL" id="EFJ22773.1"/>
    </source>
</evidence>